<feature type="domain" description="Thioredoxin" evidence="2">
    <location>
        <begin position="1"/>
        <end position="107"/>
    </location>
</feature>
<dbReference type="Pfam" id="PF00085">
    <property type="entry name" value="Thioredoxin"/>
    <property type="match status" value="1"/>
</dbReference>
<organism evidence="3">
    <name type="scientific">viral metagenome</name>
    <dbReference type="NCBI Taxonomy" id="1070528"/>
    <lineage>
        <taxon>unclassified sequences</taxon>
        <taxon>metagenomes</taxon>
        <taxon>organismal metagenomes</taxon>
    </lineage>
</organism>
<dbReference type="GO" id="GO:0005788">
    <property type="term" value="C:endoplasmic reticulum lumen"/>
    <property type="evidence" value="ECO:0007669"/>
    <property type="project" value="TreeGrafter"/>
</dbReference>
<dbReference type="SUPFAM" id="SSF52833">
    <property type="entry name" value="Thioredoxin-like"/>
    <property type="match status" value="1"/>
</dbReference>
<dbReference type="Gene3D" id="3.40.30.10">
    <property type="entry name" value="Glutaredoxin"/>
    <property type="match status" value="1"/>
</dbReference>
<dbReference type="PROSITE" id="PS51352">
    <property type="entry name" value="THIOREDOXIN_2"/>
    <property type="match status" value="1"/>
</dbReference>
<accession>A0A6C0B523</accession>
<evidence type="ECO:0000256" key="1">
    <source>
        <dbReference type="SAM" id="MobiDB-lite"/>
    </source>
</evidence>
<dbReference type="GO" id="GO:0015035">
    <property type="term" value="F:protein-disulfide reductase activity"/>
    <property type="evidence" value="ECO:0007669"/>
    <property type="project" value="TreeGrafter"/>
</dbReference>
<evidence type="ECO:0000313" key="3">
    <source>
        <dbReference type="EMBL" id="QHS87335.1"/>
    </source>
</evidence>
<name>A0A6C0B523_9ZZZZ</name>
<dbReference type="EMBL" id="MN739080">
    <property type="protein sequence ID" value="QHS87335.1"/>
    <property type="molecule type" value="Genomic_DNA"/>
</dbReference>
<proteinExistence type="predicted"/>
<feature type="region of interest" description="Disordered" evidence="1">
    <location>
        <begin position="105"/>
        <end position="128"/>
    </location>
</feature>
<sequence>MTASKPMIVGRIHAKWCGHCKSLEPEWAKMKKQFGKGKVRFVSIEQTHEEPHLDRLNKHLGIVDDDKKVKLQGGYPTIFKAYNDKVEYYNGPRMAKEIAAWAKTSISGGKRKTKHNKSSKRNRSTRRK</sequence>
<dbReference type="AlphaFoldDB" id="A0A6C0B523"/>
<dbReference type="InterPro" id="IPR036249">
    <property type="entry name" value="Thioredoxin-like_sf"/>
</dbReference>
<feature type="compositionally biased region" description="Basic residues" evidence="1">
    <location>
        <begin position="109"/>
        <end position="128"/>
    </location>
</feature>
<protein>
    <recommendedName>
        <fullName evidence="2">Thioredoxin domain-containing protein</fullName>
    </recommendedName>
</protein>
<dbReference type="PANTHER" id="PTHR45815">
    <property type="entry name" value="PROTEIN DISULFIDE-ISOMERASE A6"/>
    <property type="match status" value="1"/>
</dbReference>
<reference evidence="3" key="1">
    <citation type="journal article" date="2020" name="Nature">
        <title>Giant virus diversity and host interactions through global metagenomics.</title>
        <authorList>
            <person name="Schulz F."/>
            <person name="Roux S."/>
            <person name="Paez-Espino D."/>
            <person name="Jungbluth S."/>
            <person name="Walsh D.A."/>
            <person name="Denef V.J."/>
            <person name="McMahon K.D."/>
            <person name="Konstantinidis K.T."/>
            <person name="Eloe-Fadrosh E.A."/>
            <person name="Kyrpides N.C."/>
            <person name="Woyke T."/>
        </authorList>
    </citation>
    <scope>NUCLEOTIDE SEQUENCE</scope>
    <source>
        <strain evidence="3">GVMAG-M-3300010157-4</strain>
    </source>
</reference>
<dbReference type="GO" id="GO:0034976">
    <property type="term" value="P:response to endoplasmic reticulum stress"/>
    <property type="evidence" value="ECO:0007669"/>
    <property type="project" value="TreeGrafter"/>
</dbReference>
<evidence type="ECO:0000259" key="2">
    <source>
        <dbReference type="PROSITE" id="PS51352"/>
    </source>
</evidence>
<dbReference type="InterPro" id="IPR013766">
    <property type="entry name" value="Thioredoxin_domain"/>
</dbReference>
<dbReference type="PANTHER" id="PTHR45815:SF3">
    <property type="entry name" value="PROTEIN DISULFIDE-ISOMERASE A6"/>
    <property type="match status" value="1"/>
</dbReference>